<proteinExistence type="predicted"/>
<keyword evidence="2" id="KW-1185">Reference proteome</keyword>
<evidence type="ECO:0008006" key="3">
    <source>
        <dbReference type="Google" id="ProtNLM"/>
    </source>
</evidence>
<organism evidence="1 2">
    <name type="scientific">Bacillus safensis</name>
    <dbReference type="NCBI Taxonomy" id="561879"/>
    <lineage>
        <taxon>Bacteria</taxon>
        <taxon>Bacillati</taxon>
        <taxon>Bacillota</taxon>
        <taxon>Bacilli</taxon>
        <taxon>Bacillales</taxon>
        <taxon>Bacillaceae</taxon>
        <taxon>Bacillus</taxon>
    </lineage>
</organism>
<protein>
    <recommendedName>
        <fullName evidence="3">DUF4288 domain-containing protein</fullName>
    </recommendedName>
</protein>
<evidence type="ECO:0000313" key="2">
    <source>
        <dbReference type="Proteomes" id="UP000325032"/>
    </source>
</evidence>
<dbReference type="InterPro" id="IPR025630">
    <property type="entry name" value="DUF4288"/>
</dbReference>
<dbReference type="Pfam" id="PF14119">
    <property type="entry name" value="DUF4288"/>
    <property type="match status" value="1"/>
</dbReference>
<sequence>MYSLQDVIPMLSCYTHTGNYLKRHERSGMTYAKDYSAKLLFESISTPSSIPDKIFEERIVLVKAKNRRKVKEKVEQGFPDETYDNAEGGQTNIRLAAILDIFELVDHLETESLHLSEVYSRHIIFDKETSVQEAIEAYSLDK</sequence>
<accession>A0A5C0WHG2</accession>
<gene>
    <name evidence="1" type="ORF">FX981_01801</name>
</gene>
<dbReference type="Proteomes" id="UP000325032">
    <property type="component" value="Chromosome"/>
</dbReference>
<reference evidence="1 2" key="1">
    <citation type="journal article" date="2018" name="Plant Biotechnol. Rep.">
        <title>Diversity and antifungal activity of endophytic bacteria associated with Panax ginseng seedlings.</title>
        <authorList>
            <person name="Park J.M."/>
            <person name="Hong C.E."/>
            <person name="Jo S.H."/>
        </authorList>
    </citation>
    <scope>NUCLEOTIDE SEQUENCE [LARGE SCALE GENOMIC DNA]</scope>
    <source>
        <strain evidence="1 2">PgKB20</strain>
    </source>
</reference>
<name>A0A5C0WHG2_BACIA</name>
<dbReference type="AlphaFoldDB" id="A0A5C0WHG2"/>
<dbReference type="EMBL" id="CP043404">
    <property type="protein sequence ID" value="QEK63560.1"/>
    <property type="molecule type" value="Genomic_DNA"/>
</dbReference>
<evidence type="ECO:0000313" key="1">
    <source>
        <dbReference type="EMBL" id="QEK63560.1"/>
    </source>
</evidence>